<dbReference type="AlphaFoldDB" id="A0A4C1VSV0"/>
<accession>A0A4C1VSV0</accession>
<sequence>MVLFLYSGGSGNATTSESERNQWNSNLFAELLFWSRAQIIQAESEESSTNSDTTGGSDSDDTLESSDVEGDNLYNV</sequence>
<organism evidence="2 3">
    <name type="scientific">Eumeta variegata</name>
    <name type="common">Bagworm moth</name>
    <name type="synonym">Eumeta japonica</name>
    <dbReference type="NCBI Taxonomy" id="151549"/>
    <lineage>
        <taxon>Eukaryota</taxon>
        <taxon>Metazoa</taxon>
        <taxon>Ecdysozoa</taxon>
        <taxon>Arthropoda</taxon>
        <taxon>Hexapoda</taxon>
        <taxon>Insecta</taxon>
        <taxon>Pterygota</taxon>
        <taxon>Neoptera</taxon>
        <taxon>Endopterygota</taxon>
        <taxon>Lepidoptera</taxon>
        <taxon>Glossata</taxon>
        <taxon>Ditrysia</taxon>
        <taxon>Tineoidea</taxon>
        <taxon>Psychidae</taxon>
        <taxon>Oiketicinae</taxon>
        <taxon>Eumeta</taxon>
    </lineage>
</organism>
<feature type="compositionally biased region" description="Low complexity" evidence="1">
    <location>
        <begin position="47"/>
        <end position="57"/>
    </location>
</feature>
<reference evidence="2 3" key="1">
    <citation type="journal article" date="2019" name="Commun. Biol.">
        <title>The bagworm genome reveals a unique fibroin gene that provides high tensile strength.</title>
        <authorList>
            <person name="Kono N."/>
            <person name="Nakamura H."/>
            <person name="Ohtoshi R."/>
            <person name="Tomita M."/>
            <person name="Numata K."/>
            <person name="Arakawa K."/>
        </authorList>
    </citation>
    <scope>NUCLEOTIDE SEQUENCE [LARGE SCALE GENOMIC DNA]</scope>
</reference>
<evidence type="ECO:0000313" key="2">
    <source>
        <dbReference type="EMBL" id="GBP41442.1"/>
    </source>
</evidence>
<comment type="caution">
    <text evidence="2">The sequence shown here is derived from an EMBL/GenBank/DDBJ whole genome shotgun (WGS) entry which is preliminary data.</text>
</comment>
<dbReference type="Proteomes" id="UP000299102">
    <property type="component" value="Unassembled WGS sequence"/>
</dbReference>
<evidence type="ECO:0000313" key="3">
    <source>
        <dbReference type="Proteomes" id="UP000299102"/>
    </source>
</evidence>
<dbReference type="EMBL" id="BGZK01000399">
    <property type="protein sequence ID" value="GBP41442.1"/>
    <property type="molecule type" value="Genomic_DNA"/>
</dbReference>
<proteinExistence type="predicted"/>
<feature type="region of interest" description="Disordered" evidence="1">
    <location>
        <begin position="1"/>
        <end position="20"/>
    </location>
</feature>
<gene>
    <name evidence="2" type="ORF">EVAR_36198_1</name>
</gene>
<feature type="compositionally biased region" description="Acidic residues" evidence="1">
    <location>
        <begin position="58"/>
        <end position="70"/>
    </location>
</feature>
<evidence type="ECO:0000256" key="1">
    <source>
        <dbReference type="SAM" id="MobiDB-lite"/>
    </source>
</evidence>
<keyword evidence="3" id="KW-1185">Reference proteome</keyword>
<protein>
    <submittedName>
        <fullName evidence="2">Uncharacterized protein</fullName>
    </submittedName>
</protein>
<feature type="region of interest" description="Disordered" evidence="1">
    <location>
        <begin position="43"/>
        <end position="76"/>
    </location>
</feature>
<name>A0A4C1VSV0_EUMVA</name>